<dbReference type="PANTHER" id="PTHR44688:SF16">
    <property type="entry name" value="DNA-BINDING TRANSCRIPTIONAL ACTIVATOR DEVR_DOSR"/>
    <property type="match status" value="1"/>
</dbReference>
<feature type="transmembrane region" description="Helical" evidence="4">
    <location>
        <begin position="20"/>
        <end position="42"/>
    </location>
</feature>
<dbReference type="CDD" id="cd06170">
    <property type="entry name" value="LuxR_C_like"/>
    <property type="match status" value="1"/>
</dbReference>
<dbReference type="RefSeq" id="WP_114545058.1">
    <property type="nucleotide sequence ID" value="NZ_PPTT01000003.1"/>
</dbReference>
<reference evidence="6 8" key="1">
    <citation type="journal article" date="2018" name="Elife">
        <title>Discovery and characterization of a prevalent human gut bacterial enzyme sufficient for the inactivation of a family of plant toxins.</title>
        <authorList>
            <person name="Koppel N."/>
            <person name="Bisanz J.E."/>
            <person name="Pandelia M.E."/>
            <person name="Turnbaugh P.J."/>
            <person name="Balskus E.P."/>
        </authorList>
    </citation>
    <scope>NUCLEOTIDE SEQUENCE [LARGE SCALE GENOMIC DNA]</scope>
    <source>
        <strain evidence="6 8">DSM 16107</strain>
    </source>
</reference>
<evidence type="ECO:0000313" key="9">
    <source>
        <dbReference type="Proteomes" id="UP000270112"/>
    </source>
</evidence>
<evidence type="ECO:0000313" key="8">
    <source>
        <dbReference type="Proteomes" id="UP000253817"/>
    </source>
</evidence>
<accession>A0A3N0IVX5</accession>
<feature type="transmembrane region" description="Helical" evidence="4">
    <location>
        <begin position="294"/>
        <end position="315"/>
    </location>
</feature>
<dbReference type="EMBL" id="PPTT01000003">
    <property type="protein sequence ID" value="RDB71028.1"/>
    <property type="molecule type" value="Genomic_DNA"/>
</dbReference>
<gene>
    <name evidence="6" type="ORF">C1876_01965</name>
    <name evidence="7" type="ORF">DMP09_11060</name>
</gene>
<feature type="transmembrane region" description="Helical" evidence="4">
    <location>
        <begin position="356"/>
        <end position="379"/>
    </location>
</feature>
<dbReference type="SUPFAM" id="SSF46894">
    <property type="entry name" value="C-terminal effector domain of the bipartite response regulators"/>
    <property type="match status" value="1"/>
</dbReference>
<protein>
    <recommendedName>
        <fullName evidence="5">HTH luxR-type domain-containing protein</fullName>
    </recommendedName>
</protein>
<feature type="transmembrane region" description="Helical" evidence="4">
    <location>
        <begin position="321"/>
        <end position="344"/>
    </location>
</feature>
<dbReference type="Proteomes" id="UP000253817">
    <property type="component" value="Unassembled WGS sequence"/>
</dbReference>
<feature type="transmembrane region" description="Helical" evidence="4">
    <location>
        <begin position="187"/>
        <end position="204"/>
    </location>
</feature>
<evidence type="ECO:0000256" key="1">
    <source>
        <dbReference type="ARBA" id="ARBA00023015"/>
    </source>
</evidence>
<proteinExistence type="predicted"/>
<feature type="transmembrane region" description="Helical" evidence="4">
    <location>
        <begin position="160"/>
        <end position="181"/>
    </location>
</feature>
<feature type="transmembrane region" description="Helical" evidence="4">
    <location>
        <begin position="93"/>
        <end position="113"/>
    </location>
</feature>
<feature type="transmembrane region" description="Helical" evidence="4">
    <location>
        <begin position="125"/>
        <end position="148"/>
    </location>
</feature>
<dbReference type="PRINTS" id="PR00038">
    <property type="entry name" value="HTHLUXR"/>
</dbReference>
<keyword evidence="2" id="KW-0238">DNA-binding</keyword>
<dbReference type="InterPro" id="IPR016032">
    <property type="entry name" value="Sig_transdc_resp-reg_C-effctor"/>
</dbReference>
<dbReference type="SMART" id="SM00421">
    <property type="entry name" value="HTH_LUXR"/>
    <property type="match status" value="1"/>
</dbReference>
<keyword evidence="8" id="KW-1185">Reference proteome</keyword>
<organism evidence="7 9">
    <name type="scientific">Eggerthella sinensis</name>
    <dbReference type="NCBI Taxonomy" id="242230"/>
    <lineage>
        <taxon>Bacteria</taxon>
        <taxon>Bacillati</taxon>
        <taxon>Actinomycetota</taxon>
        <taxon>Coriobacteriia</taxon>
        <taxon>Eggerthellales</taxon>
        <taxon>Eggerthellaceae</taxon>
        <taxon>Eggerthella</taxon>
    </lineage>
</organism>
<feature type="domain" description="HTH luxR-type" evidence="5">
    <location>
        <begin position="433"/>
        <end position="498"/>
    </location>
</feature>
<evidence type="ECO:0000259" key="5">
    <source>
        <dbReference type="PROSITE" id="PS50043"/>
    </source>
</evidence>
<feature type="transmembrane region" description="Helical" evidence="4">
    <location>
        <begin position="264"/>
        <end position="287"/>
    </location>
</feature>
<sequence length="515" mass="55810">MQHDATRQSGRSVMRTLRRFRAIATSYPAVWIGFAFVCAWPWSCTSASLVYENASTVGSAAWLGSNLTYLVMGLCGFALGLSRKRDNPTGAATSTAAVAGVCYVAASVLFVMLCKLPSETIDASYQAVAVIWPFFAGAGQALLFVEWVKAFGAVGPRKTIALVVPASILGAALLIALNFIPQEARELMPALVGAAAAACAYAMARTLRTRAKANEPMKETAPTAAGKAARQRPPWKLLVTAAVAGCAFGMFQSLSFTGTFGTTAWYTFGVVGFLVAAILLALITLVLRLNFNYMIYRFSFVLMALGGFVCVIAPIGSAWGYGIFCVGYRCFDMLVWCLCAHLIYRRHASSEWLGGLCVGSLLIGRFLGFEAFTLLHAAPFDISDTLLIVTVMFALMFTALSLVNHNNLLEAWGMAKPGEADDDAELLTLCCAHITDACGLSARERDVFEQLARGSSRADVGRMLVLSEETVKTHIRHIYRKCNIHSRQELEGLVAATRDELENDRMDLAKHDTFE</sequence>
<reference evidence="7" key="3">
    <citation type="journal article" date="2019" name="Microbiol. Resour. Announc.">
        <title>Draft Genome Sequences of Type Strains of Gordonibacter faecihominis, Paraeggerthella hongkongensis, Parvibacter caecicola,Slackia equolifaciens, Slackia faecicanis, and Slackia isoflavoniconvertens.</title>
        <authorList>
            <person name="Danylec N."/>
            <person name="Stoll D.A."/>
            <person name="Dotsch A."/>
            <person name="Huch M."/>
        </authorList>
    </citation>
    <scope>NUCLEOTIDE SEQUENCE</scope>
    <source>
        <strain evidence="7">DSM 16107</strain>
    </source>
</reference>
<name>A0A3N0IVX5_9ACTN</name>
<dbReference type="OrthoDB" id="3170010at2"/>
<dbReference type="EMBL" id="QICC01000047">
    <property type="protein sequence ID" value="RNM41154.1"/>
    <property type="molecule type" value="Genomic_DNA"/>
</dbReference>
<dbReference type="Gene3D" id="1.10.10.10">
    <property type="entry name" value="Winged helix-like DNA-binding domain superfamily/Winged helix DNA-binding domain"/>
    <property type="match status" value="1"/>
</dbReference>
<feature type="transmembrane region" description="Helical" evidence="4">
    <location>
        <begin position="237"/>
        <end position="258"/>
    </location>
</feature>
<feature type="transmembrane region" description="Helical" evidence="4">
    <location>
        <begin position="62"/>
        <end position="81"/>
    </location>
</feature>
<dbReference type="AlphaFoldDB" id="A0A3N0IVX5"/>
<dbReference type="Proteomes" id="UP000270112">
    <property type="component" value="Unassembled WGS sequence"/>
</dbReference>
<dbReference type="InterPro" id="IPR036388">
    <property type="entry name" value="WH-like_DNA-bd_sf"/>
</dbReference>
<evidence type="ECO:0000313" key="6">
    <source>
        <dbReference type="EMBL" id="RDB71028.1"/>
    </source>
</evidence>
<dbReference type="Pfam" id="PF00196">
    <property type="entry name" value="GerE"/>
    <property type="match status" value="1"/>
</dbReference>
<dbReference type="InterPro" id="IPR000792">
    <property type="entry name" value="Tscrpt_reg_LuxR_C"/>
</dbReference>
<dbReference type="PANTHER" id="PTHR44688">
    <property type="entry name" value="DNA-BINDING TRANSCRIPTIONAL ACTIVATOR DEVR_DOSR"/>
    <property type="match status" value="1"/>
</dbReference>
<dbReference type="GO" id="GO:0003677">
    <property type="term" value="F:DNA binding"/>
    <property type="evidence" value="ECO:0007669"/>
    <property type="project" value="UniProtKB-KW"/>
</dbReference>
<evidence type="ECO:0000256" key="2">
    <source>
        <dbReference type="ARBA" id="ARBA00023125"/>
    </source>
</evidence>
<keyword evidence="4" id="KW-1133">Transmembrane helix</keyword>
<comment type="caution">
    <text evidence="7">The sequence shown here is derived from an EMBL/GenBank/DDBJ whole genome shotgun (WGS) entry which is preliminary data.</text>
</comment>
<feature type="transmembrane region" description="Helical" evidence="4">
    <location>
        <begin position="385"/>
        <end position="404"/>
    </location>
</feature>
<dbReference type="GO" id="GO:0006355">
    <property type="term" value="P:regulation of DNA-templated transcription"/>
    <property type="evidence" value="ECO:0007669"/>
    <property type="project" value="InterPro"/>
</dbReference>
<evidence type="ECO:0000256" key="4">
    <source>
        <dbReference type="SAM" id="Phobius"/>
    </source>
</evidence>
<keyword evidence="4" id="KW-0472">Membrane</keyword>
<reference evidence="9" key="2">
    <citation type="submission" date="2018-05" db="EMBL/GenBank/DDBJ databases">
        <title>Genome Sequencing of selected type strains of the family Eggerthellaceae.</title>
        <authorList>
            <person name="Danylec N."/>
            <person name="Stoll D.A."/>
            <person name="Doetsch A."/>
            <person name="Huch M."/>
        </authorList>
    </citation>
    <scope>NUCLEOTIDE SEQUENCE [LARGE SCALE GENOMIC DNA]</scope>
    <source>
        <strain evidence="9">DSM 16107</strain>
    </source>
</reference>
<keyword evidence="1" id="KW-0805">Transcription regulation</keyword>
<dbReference type="PROSITE" id="PS50043">
    <property type="entry name" value="HTH_LUXR_2"/>
    <property type="match status" value="1"/>
</dbReference>
<keyword evidence="4" id="KW-0812">Transmembrane</keyword>
<evidence type="ECO:0000313" key="7">
    <source>
        <dbReference type="EMBL" id="RNM41154.1"/>
    </source>
</evidence>
<keyword evidence="3" id="KW-0804">Transcription</keyword>
<evidence type="ECO:0000256" key="3">
    <source>
        <dbReference type="ARBA" id="ARBA00023163"/>
    </source>
</evidence>